<accession>A0A6C0KWN2</accession>
<dbReference type="InterPro" id="IPR043905">
    <property type="entry name" value="DUF5771"/>
</dbReference>
<evidence type="ECO:0000313" key="1">
    <source>
        <dbReference type="EMBL" id="QHU20748.1"/>
    </source>
</evidence>
<dbReference type="Pfam" id="PF19075">
    <property type="entry name" value="DUF5771"/>
    <property type="match status" value="1"/>
</dbReference>
<organism evidence="1">
    <name type="scientific">viral metagenome</name>
    <dbReference type="NCBI Taxonomy" id="1070528"/>
    <lineage>
        <taxon>unclassified sequences</taxon>
        <taxon>metagenomes</taxon>
        <taxon>organismal metagenomes</taxon>
    </lineage>
</organism>
<proteinExistence type="predicted"/>
<protein>
    <submittedName>
        <fullName evidence="1">Uncharacterized protein</fullName>
    </submittedName>
</protein>
<name>A0A6C0KWN2_9ZZZZ</name>
<sequence>MSSIRKECPDGYRSRKSYTRKFRKSITRTGFTVRRKGKLFTVRPTNKSVHVPASCIKIRNESMKNNSRRMGQLRKGDLIKYGYQYRLSDRLRHHALEKAIKVYGALSVYHKLDAVAKLAVKTAPDASAIFSKDREWVRDHHRFTKQ</sequence>
<reference evidence="1" key="1">
    <citation type="journal article" date="2020" name="Nature">
        <title>Giant virus diversity and host interactions through global metagenomics.</title>
        <authorList>
            <person name="Schulz F."/>
            <person name="Roux S."/>
            <person name="Paez-Espino D."/>
            <person name="Jungbluth S."/>
            <person name="Walsh D.A."/>
            <person name="Denef V.J."/>
            <person name="McMahon K.D."/>
            <person name="Konstantinidis K.T."/>
            <person name="Eloe-Fadrosh E.A."/>
            <person name="Kyrpides N.C."/>
            <person name="Woyke T."/>
        </authorList>
    </citation>
    <scope>NUCLEOTIDE SEQUENCE</scope>
    <source>
        <strain evidence="1">GVMAG-S-3300013093-109</strain>
    </source>
</reference>
<dbReference type="EMBL" id="MN740972">
    <property type="protein sequence ID" value="QHU20748.1"/>
    <property type="molecule type" value="Genomic_DNA"/>
</dbReference>
<dbReference type="AlphaFoldDB" id="A0A6C0KWN2"/>